<keyword evidence="2" id="KW-0456">Lyase</keyword>
<keyword evidence="8" id="KW-1185">Reference proteome</keyword>
<feature type="chain" id="PRO_5045119918" description="Alginate lyase domain-containing protein" evidence="5">
    <location>
        <begin position="26"/>
        <end position="479"/>
    </location>
</feature>
<keyword evidence="4" id="KW-1133">Transmembrane helix</keyword>
<dbReference type="Pfam" id="PF05426">
    <property type="entry name" value="Alginate_lyase"/>
    <property type="match status" value="1"/>
</dbReference>
<evidence type="ECO:0000256" key="5">
    <source>
        <dbReference type="SAM" id="SignalP"/>
    </source>
</evidence>
<protein>
    <recommendedName>
        <fullName evidence="6">Alginate lyase domain-containing protein</fullName>
    </recommendedName>
</protein>
<evidence type="ECO:0000256" key="3">
    <source>
        <dbReference type="SAM" id="MobiDB-lite"/>
    </source>
</evidence>
<dbReference type="EMBL" id="OZ037948">
    <property type="protein sequence ID" value="CAL1709710.1"/>
    <property type="molecule type" value="Genomic_DNA"/>
</dbReference>
<organism evidence="7 8">
    <name type="scientific">Somion occarium</name>
    <dbReference type="NCBI Taxonomy" id="3059160"/>
    <lineage>
        <taxon>Eukaryota</taxon>
        <taxon>Fungi</taxon>
        <taxon>Dikarya</taxon>
        <taxon>Basidiomycota</taxon>
        <taxon>Agaricomycotina</taxon>
        <taxon>Agaricomycetes</taxon>
        <taxon>Polyporales</taxon>
        <taxon>Cerrenaceae</taxon>
        <taxon>Somion</taxon>
    </lineage>
</organism>
<feature type="compositionally biased region" description="Low complexity" evidence="3">
    <location>
        <begin position="425"/>
        <end position="443"/>
    </location>
</feature>
<name>A0ABP1DPP0_9APHY</name>
<dbReference type="Proteomes" id="UP001497453">
    <property type="component" value="Chromosome 5"/>
</dbReference>
<evidence type="ECO:0000259" key="6">
    <source>
        <dbReference type="Pfam" id="PF05426"/>
    </source>
</evidence>
<feature type="signal peptide" evidence="5">
    <location>
        <begin position="1"/>
        <end position="25"/>
    </location>
</feature>
<gene>
    <name evidence="7" type="ORF">GFSPODELE1_LOCUS7470</name>
</gene>
<evidence type="ECO:0000313" key="7">
    <source>
        <dbReference type="EMBL" id="CAL1709710.1"/>
    </source>
</evidence>
<dbReference type="InterPro" id="IPR008397">
    <property type="entry name" value="Alginate_lyase_dom"/>
</dbReference>
<keyword evidence="4" id="KW-0812">Transmembrane</keyword>
<feature type="transmembrane region" description="Helical" evidence="4">
    <location>
        <begin position="455"/>
        <end position="478"/>
    </location>
</feature>
<accession>A0ABP1DPP0</accession>
<evidence type="ECO:0000256" key="2">
    <source>
        <dbReference type="ARBA" id="ARBA00023239"/>
    </source>
</evidence>
<keyword evidence="4" id="KW-0472">Membrane</keyword>
<evidence type="ECO:0000313" key="8">
    <source>
        <dbReference type="Proteomes" id="UP001497453"/>
    </source>
</evidence>
<sequence length="479" mass="51893">MASRSLRSTVFSIVLISIVFPFAHAVTDYANVFIDPDRVVAKSFNESTALAQKTIAQWADSLSIGGPWSVTTKPVTPPSGNKHDYLSYAPYYWPDCSQAGNTTALSDEQARQQCTWVQRDGQINPTSKDASDIDNFETLGDAVLYNTLTWALQGSSTASANAVKFIRTWFLDADTAMAPNLNFAQMQGGPGPDDQSGTHTGVLDLKCMAKIVNGILVLRSGKSADWTSDLDGQMVGWTKEYISWLQSSPLAQREATSPNNHGTFYYNQLASLQILVGDKDGAKNTVQTYFNTLYQHQIDANGEQPEEAARTRPYHYRAYNLAAMITNARLGEYVGFDAWNVKSAAGANIQTALDFAMTISPGDDAAEELYPNVAAVAAHYGDPTGKYGKFLMQQLSLDLAKQPFFAWDSFAVSGLPVSYTSSASSSTQVSKGSSGASPTGASSVPNGKAPWEEDAALTATVSWFMLAYTTSFVLFFAFC</sequence>
<feature type="region of interest" description="Disordered" evidence="3">
    <location>
        <begin position="425"/>
        <end position="449"/>
    </location>
</feature>
<keyword evidence="1 5" id="KW-0732">Signal</keyword>
<feature type="domain" description="Alginate lyase" evidence="6">
    <location>
        <begin position="69"/>
        <end position="358"/>
    </location>
</feature>
<evidence type="ECO:0000256" key="1">
    <source>
        <dbReference type="ARBA" id="ARBA00022729"/>
    </source>
</evidence>
<proteinExistence type="predicted"/>
<reference evidence="8" key="1">
    <citation type="submission" date="2024-04" db="EMBL/GenBank/DDBJ databases">
        <authorList>
            <person name="Shaw F."/>
            <person name="Minotto A."/>
        </authorList>
    </citation>
    <scope>NUCLEOTIDE SEQUENCE [LARGE SCALE GENOMIC DNA]</scope>
</reference>
<dbReference type="Gene3D" id="1.50.10.100">
    <property type="entry name" value="Chondroitin AC/alginate lyase"/>
    <property type="match status" value="1"/>
</dbReference>
<evidence type="ECO:0000256" key="4">
    <source>
        <dbReference type="SAM" id="Phobius"/>
    </source>
</evidence>
<dbReference type="InterPro" id="IPR008929">
    <property type="entry name" value="Chondroitin_lyas"/>
</dbReference>
<dbReference type="SUPFAM" id="SSF48230">
    <property type="entry name" value="Chondroitin AC/alginate lyase"/>
    <property type="match status" value="1"/>
</dbReference>